<protein>
    <submittedName>
        <fullName evidence="2">Putative serine-threonine protein kinase</fullName>
    </submittedName>
</protein>
<keyword evidence="3" id="KW-1185">Reference proteome</keyword>
<keyword evidence="2" id="KW-0418">Kinase</keyword>
<dbReference type="EMBL" id="CP022685">
    <property type="protein sequence ID" value="ATL27642.1"/>
    <property type="molecule type" value="Genomic_DNA"/>
</dbReference>
<name>A0A291Q7Q4_9ACTN</name>
<dbReference type="AlphaFoldDB" id="A0A291Q7Q4"/>
<evidence type="ECO:0000256" key="1">
    <source>
        <dbReference type="SAM" id="MobiDB-lite"/>
    </source>
</evidence>
<accession>A0A291Q7Q4</accession>
<proteinExistence type="predicted"/>
<evidence type="ECO:0000313" key="2">
    <source>
        <dbReference type="EMBL" id="ATL27642.1"/>
    </source>
</evidence>
<dbReference type="Proteomes" id="UP000221011">
    <property type="component" value="Chromosome"/>
</dbReference>
<reference evidence="2 3" key="1">
    <citation type="submission" date="2017-08" db="EMBL/GenBank/DDBJ databases">
        <title>Complete Genome Sequence of Streptomyces formicae KY5, the formicamycin producer.</title>
        <authorList>
            <person name="Holmes N.A."/>
            <person name="Devine R."/>
            <person name="Qin Z."/>
            <person name="Seipke R.F."/>
            <person name="Wilkinson B."/>
            <person name="Hutchings M.I."/>
        </authorList>
    </citation>
    <scope>NUCLEOTIDE SEQUENCE [LARGE SCALE GENOMIC DNA]</scope>
    <source>
        <strain evidence="2 3">KY5</strain>
    </source>
</reference>
<keyword evidence="2" id="KW-0808">Transferase</keyword>
<dbReference type="KEGG" id="sfk:KY5_2624"/>
<feature type="region of interest" description="Disordered" evidence="1">
    <location>
        <begin position="128"/>
        <end position="160"/>
    </location>
</feature>
<evidence type="ECO:0000313" key="3">
    <source>
        <dbReference type="Proteomes" id="UP000221011"/>
    </source>
</evidence>
<organism evidence="2 3">
    <name type="scientific">Streptomyces formicae</name>
    <dbReference type="NCBI Taxonomy" id="1616117"/>
    <lineage>
        <taxon>Bacteria</taxon>
        <taxon>Bacillati</taxon>
        <taxon>Actinomycetota</taxon>
        <taxon>Actinomycetes</taxon>
        <taxon>Kitasatosporales</taxon>
        <taxon>Streptomycetaceae</taxon>
        <taxon>Streptomyces</taxon>
    </lineage>
</organism>
<dbReference type="GO" id="GO:0016301">
    <property type="term" value="F:kinase activity"/>
    <property type="evidence" value="ECO:0007669"/>
    <property type="project" value="UniProtKB-KW"/>
</dbReference>
<sequence>MAIAFGAYAYHHEDTAVKTEPAAGPLDMYLGTWRATLRNDLGKHTRRLVIRPGGVADTVMTLTADGPLGQGRTYHCVFTAKLESATFSSLRLSESTVASGKPPSSCATGTASTLILLSENTLRRVNEGNKDRLTYTRTSNAWDPPRTGPPLPHGFTRTPD</sequence>
<gene>
    <name evidence="2" type="ORF">KY5_2624</name>
</gene>